<name>A0ABR1ZZW6_9ROSI</name>
<evidence type="ECO:0000313" key="2">
    <source>
        <dbReference type="Proteomes" id="UP001396334"/>
    </source>
</evidence>
<reference evidence="1 2" key="1">
    <citation type="journal article" date="2024" name="G3 (Bethesda)">
        <title>Genome assembly of Hibiscus sabdariffa L. provides insights into metabolisms of medicinal natural products.</title>
        <authorList>
            <person name="Kim T."/>
        </authorList>
    </citation>
    <scope>NUCLEOTIDE SEQUENCE [LARGE SCALE GENOMIC DNA]</scope>
    <source>
        <strain evidence="1">TK-2024</strain>
        <tissue evidence="1">Old leaves</tissue>
    </source>
</reference>
<proteinExistence type="predicted"/>
<comment type="caution">
    <text evidence="1">The sequence shown here is derived from an EMBL/GenBank/DDBJ whole genome shotgun (WGS) entry which is preliminary data.</text>
</comment>
<sequence>MLFSLSWRWLRWWCVCYAWCMLRAPFGAALRSGAIRGGASFVRLASCLRDCFGSPRLEPEFLPLHLGFHFATKGYPIGDLGVHWTLPWTLPWPPCALASSNDPVACFRPSSLLCIRPALSAGPWLRSHCCAL</sequence>
<evidence type="ECO:0008006" key="3">
    <source>
        <dbReference type="Google" id="ProtNLM"/>
    </source>
</evidence>
<dbReference type="EMBL" id="JBBPBN010000451">
    <property type="protein sequence ID" value="KAK8486266.1"/>
    <property type="molecule type" value="Genomic_DNA"/>
</dbReference>
<evidence type="ECO:0000313" key="1">
    <source>
        <dbReference type="EMBL" id="KAK8486266.1"/>
    </source>
</evidence>
<dbReference type="Proteomes" id="UP001396334">
    <property type="component" value="Unassembled WGS sequence"/>
</dbReference>
<accession>A0ABR1ZZW6</accession>
<keyword evidence="2" id="KW-1185">Reference proteome</keyword>
<organism evidence="1 2">
    <name type="scientific">Hibiscus sabdariffa</name>
    <name type="common">roselle</name>
    <dbReference type="NCBI Taxonomy" id="183260"/>
    <lineage>
        <taxon>Eukaryota</taxon>
        <taxon>Viridiplantae</taxon>
        <taxon>Streptophyta</taxon>
        <taxon>Embryophyta</taxon>
        <taxon>Tracheophyta</taxon>
        <taxon>Spermatophyta</taxon>
        <taxon>Magnoliopsida</taxon>
        <taxon>eudicotyledons</taxon>
        <taxon>Gunneridae</taxon>
        <taxon>Pentapetalae</taxon>
        <taxon>rosids</taxon>
        <taxon>malvids</taxon>
        <taxon>Malvales</taxon>
        <taxon>Malvaceae</taxon>
        <taxon>Malvoideae</taxon>
        <taxon>Hibiscus</taxon>
    </lineage>
</organism>
<gene>
    <name evidence="1" type="ORF">V6N11_061190</name>
</gene>
<protein>
    <recommendedName>
        <fullName evidence="3">Secreted protein</fullName>
    </recommendedName>
</protein>